<dbReference type="Gene3D" id="3.40.50.720">
    <property type="entry name" value="NAD(P)-binding Rossmann-like Domain"/>
    <property type="match status" value="1"/>
</dbReference>
<protein>
    <recommendedName>
        <fullName evidence="2">Homoserine dehydrogenase</fullName>
    </recommendedName>
</protein>
<name>A0A3B1ALT4_9ZZZZ</name>
<dbReference type="EMBL" id="UOFY01000011">
    <property type="protein sequence ID" value="VAX06859.1"/>
    <property type="molecule type" value="Genomic_DNA"/>
</dbReference>
<dbReference type="SUPFAM" id="SSF51735">
    <property type="entry name" value="NAD(P)-binding Rossmann-fold domains"/>
    <property type="match status" value="1"/>
</dbReference>
<sequence>MSNKIRVALLGLGSVGEKFAEHFLEQIQEARRPIEIVAVAHHQTDSPVALGFSQSGVPVYEDATEVIKMGDRVDIIFDLTGNVEVRQKLRKGMMDSGNKHTVIAPEVFASLLWMFFDDEVVLEGRIGGY</sequence>
<proteinExistence type="predicted"/>
<evidence type="ECO:0008006" key="2">
    <source>
        <dbReference type="Google" id="ProtNLM"/>
    </source>
</evidence>
<dbReference type="InterPro" id="IPR036291">
    <property type="entry name" value="NAD(P)-bd_dom_sf"/>
</dbReference>
<organism evidence="1">
    <name type="scientific">hydrothermal vent metagenome</name>
    <dbReference type="NCBI Taxonomy" id="652676"/>
    <lineage>
        <taxon>unclassified sequences</taxon>
        <taxon>metagenomes</taxon>
        <taxon>ecological metagenomes</taxon>
    </lineage>
</organism>
<gene>
    <name evidence="1" type="ORF">MNBD_GAMMA25-1503</name>
</gene>
<accession>A0A3B1ALT4</accession>
<evidence type="ECO:0000313" key="1">
    <source>
        <dbReference type="EMBL" id="VAX06859.1"/>
    </source>
</evidence>
<reference evidence="1" key="1">
    <citation type="submission" date="2018-06" db="EMBL/GenBank/DDBJ databases">
        <authorList>
            <person name="Zhirakovskaya E."/>
        </authorList>
    </citation>
    <scope>NUCLEOTIDE SEQUENCE</scope>
</reference>
<dbReference type="AlphaFoldDB" id="A0A3B1ALT4"/>